<dbReference type="RefSeq" id="XP_017869360.1">
    <property type="nucleotide sequence ID" value="XM_018013871.1"/>
</dbReference>
<gene>
    <name evidence="2" type="primary">LOC108617965</name>
</gene>
<keyword evidence="1" id="KW-1185">Reference proteome</keyword>
<sequence length="206" mass="24397">MLHKPELNYLLQCHKMRLLKVGSRMTALRARLDEKFTLPARFKGTVVEKWANYWKGLLRDYSEVGLGVIKESYAKPKKSLAYGTGIVALYQMAKHNPDDLTFLTLMRNYTNRMITLPPAQQNPESAAYLIMLERAINQKKLRLLSLGFFTLMWVDLYDEDDCTYPAICEYTTVGYTNFYERIIDVGFWNEFWRLKWKMRNYDINYL</sequence>
<dbReference type="GeneID" id="108617965"/>
<dbReference type="Pfam" id="PF10171">
    <property type="entry name" value="Tim29"/>
    <property type="match status" value="1"/>
</dbReference>
<evidence type="ECO:0000313" key="2">
    <source>
        <dbReference type="RefSeq" id="XP_017869360.1"/>
    </source>
</evidence>
<organism evidence="1 2">
    <name type="scientific">Drosophila arizonae</name>
    <name type="common">Fruit fly</name>
    <dbReference type="NCBI Taxonomy" id="7263"/>
    <lineage>
        <taxon>Eukaryota</taxon>
        <taxon>Metazoa</taxon>
        <taxon>Ecdysozoa</taxon>
        <taxon>Arthropoda</taxon>
        <taxon>Hexapoda</taxon>
        <taxon>Insecta</taxon>
        <taxon>Pterygota</taxon>
        <taxon>Neoptera</taxon>
        <taxon>Endopterygota</taxon>
        <taxon>Diptera</taxon>
        <taxon>Brachycera</taxon>
        <taxon>Muscomorpha</taxon>
        <taxon>Ephydroidea</taxon>
        <taxon>Drosophilidae</taxon>
        <taxon>Drosophila</taxon>
    </lineage>
</organism>
<dbReference type="InterPro" id="IPR019322">
    <property type="entry name" value="TIMM29"/>
</dbReference>
<dbReference type="Proteomes" id="UP000694904">
    <property type="component" value="Chromosome 6"/>
</dbReference>
<reference evidence="1" key="1">
    <citation type="journal article" date="1997" name="Nucleic Acids Res.">
        <title>tRNAscan-SE: a program for improved detection of transfer RNA genes in genomic sequence.</title>
        <authorList>
            <person name="Lowe T.M."/>
            <person name="Eddy S.R."/>
        </authorList>
    </citation>
    <scope>NUCLEOTIDE SEQUENCE [LARGE SCALE GENOMIC DNA]</scope>
</reference>
<reference evidence="2" key="3">
    <citation type="submission" date="2025-08" db="UniProtKB">
        <authorList>
            <consortium name="RefSeq"/>
        </authorList>
    </citation>
    <scope>IDENTIFICATION</scope>
    <source>
        <tissue evidence="2">Whole organism</tissue>
    </source>
</reference>
<name>A0ABM1PQ74_DROAR</name>
<dbReference type="PANTHER" id="PTHR21435">
    <property type="entry name" value="MITOCHONDRIAL IMPORT INNER MEMBRANE TRANSLOCASE SUBUNIT TIM29"/>
    <property type="match status" value="1"/>
</dbReference>
<protein>
    <submittedName>
        <fullName evidence="2">Uncharacterized protein C19orf52 homolog</fullName>
    </submittedName>
</protein>
<dbReference type="PANTHER" id="PTHR21435:SF1">
    <property type="entry name" value="MITOCHONDRIAL IMPORT INNER MEMBRANE TRANSLOCASE SUBUNIT TIM29"/>
    <property type="match status" value="1"/>
</dbReference>
<evidence type="ECO:0000313" key="1">
    <source>
        <dbReference type="Proteomes" id="UP000694904"/>
    </source>
</evidence>
<proteinExistence type="predicted"/>
<reference evidence="1" key="2">
    <citation type="journal article" date="2016" name="G3 (Bethesda)">
        <title>Genome Evolution in Three Species of Cactophilic Drosophila.</title>
        <authorList>
            <person name="Sanchez-Flores A."/>
            <person name="Penazola F."/>
            <person name="Carpinteyro-Ponce J."/>
            <person name="Nazario-Yepiz N."/>
            <person name="Abreu-Goodger C."/>
            <person name="Machado C.A."/>
            <person name="Markow T.A."/>
        </authorList>
    </citation>
    <scope>NUCLEOTIDE SEQUENCE [LARGE SCALE GENOMIC DNA]</scope>
</reference>
<accession>A0ABM1PQ74</accession>